<dbReference type="AlphaFoldDB" id="A0AAD9EVI1"/>
<evidence type="ECO:0000313" key="3">
    <source>
        <dbReference type="Proteomes" id="UP001228049"/>
    </source>
</evidence>
<evidence type="ECO:0000256" key="1">
    <source>
        <dbReference type="SAM" id="MobiDB-lite"/>
    </source>
</evidence>
<proteinExistence type="predicted"/>
<feature type="region of interest" description="Disordered" evidence="1">
    <location>
        <begin position="133"/>
        <end position="235"/>
    </location>
</feature>
<feature type="non-terminal residue" evidence="2">
    <location>
        <position position="260"/>
    </location>
</feature>
<feature type="compositionally biased region" description="Pro residues" evidence="1">
    <location>
        <begin position="145"/>
        <end position="155"/>
    </location>
</feature>
<reference evidence="2" key="1">
    <citation type="submission" date="2023-04" db="EMBL/GenBank/DDBJ databases">
        <title>Chromosome-level genome of Chaenocephalus aceratus.</title>
        <authorList>
            <person name="Park H."/>
        </authorList>
    </citation>
    <scope>NUCLEOTIDE SEQUENCE</scope>
    <source>
        <strain evidence="2">DE</strain>
        <tissue evidence="2">Muscle</tissue>
    </source>
</reference>
<comment type="caution">
    <text evidence="2">The sequence shown here is derived from an EMBL/GenBank/DDBJ whole genome shotgun (WGS) entry which is preliminary data.</text>
</comment>
<feature type="non-terminal residue" evidence="2">
    <location>
        <position position="1"/>
    </location>
</feature>
<sequence length="260" mass="28448">VAEVFEEVPEIFKVLKILEEILEGVPCAFEKVTKDAEVFQEVPLVLENNRRRRRRAGLQSDSFQRKRVSADKEKLGGTQSDLENKPSDSREIDRSPGQSQPSVAPPLKAAFQIATGWARKRYGPRLTQETVTTVQNSLNSSPSHLPIPSPYPKTPHPTQGDAGLRSGSAGRRVPSDHTQNQGGFEMKGTKRVTCTHPLTHSDPSRGPSPGLPLPGQPSPGLSSPQDHGSRSSCESYWEPEYLISADFLDDNPPGSPQPIT</sequence>
<organism evidence="2 3">
    <name type="scientific">Dissostichus eleginoides</name>
    <name type="common">Patagonian toothfish</name>
    <name type="synonym">Dissostichus amissus</name>
    <dbReference type="NCBI Taxonomy" id="100907"/>
    <lineage>
        <taxon>Eukaryota</taxon>
        <taxon>Metazoa</taxon>
        <taxon>Chordata</taxon>
        <taxon>Craniata</taxon>
        <taxon>Vertebrata</taxon>
        <taxon>Euteleostomi</taxon>
        <taxon>Actinopterygii</taxon>
        <taxon>Neopterygii</taxon>
        <taxon>Teleostei</taxon>
        <taxon>Neoteleostei</taxon>
        <taxon>Acanthomorphata</taxon>
        <taxon>Eupercaria</taxon>
        <taxon>Perciformes</taxon>
        <taxon>Notothenioidei</taxon>
        <taxon>Nototheniidae</taxon>
        <taxon>Dissostichus</taxon>
    </lineage>
</organism>
<keyword evidence="3" id="KW-1185">Reference proteome</keyword>
<dbReference type="Proteomes" id="UP001228049">
    <property type="component" value="Unassembled WGS sequence"/>
</dbReference>
<accession>A0AAD9EVI1</accession>
<feature type="compositionally biased region" description="Basic and acidic residues" evidence="1">
    <location>
        <begin position="82"/>
        <end position="94"/>
    </location>
</feature>
<protein>
    <submittedName>
        <fullName evidence="2">3-demethoxyubiquinol 3-hydroxylase</fullName>
    </submittedName>
</protein>
<feature type="region of interest" description="Disordered" evidence="1">
    <location>
        <begin position="54"/>
        <end position="107"/>
    </location>
</feature>
<name>A0AAD9EVI1_DISEL</name>
<feature type="compositionally biased region" description="Polar residues" evidence="1">
    <location>
        <begin position="133"/>
        <end position="143"/>
    </location>
</feature>
<gene>
    <name evidence="2" type="ORF">KUDE01_031859</name>
</gene>
<dbReference type="EMBL" id="JASDAP010000137">
    <property type="protein sequence ID" value="KAK1875390.1"/>
    <property type="molecule type" value="Genomic_DNA"/>
</dbReference>
<evidence type="ECO:0000313" key="2">
    <source>
        <dbReference type="EMBL" id="KAK1875390.1"/>
    </source>
</evidence>